<proteinExistence type="predicted"/>
<comment type="caution">
    <text evidence="1">The sequence shown here is derived from an EMBL/GenBank/DDBJ whole genome shotgun (WGS) entry which is preliminary data.</text>
</comment>
<gene>
    <name evidence="1" type="ORF">ACFFRI_15470</name>
</gene>
<keyword evidence="2" id="KW-1185">Reference proteome</keyword>
<reference evidence="1 2" key="1">
    <citation type="submission" date="2024-09" db="EMBL/GenBank/DDBJ databases">
        <authorList>
            <person name="Sun Q."/>
            <person name="Mori K."/>
        </authorList>
    </citation>
    <scope>NUCLEOTIDE SEQUENCE [LARGE SCALE GENOMIC DNA]</scope>
    <source>
        <strain evidence="1 2">JCM 9626</strain>
    </source>
</reference>
<name>A0ABV5KCM4_9ACTN</name>
<dbReference type="Proteomes" id="UP001589750">
    <property type="component" value="Unassembled WGS sequence"/>
</dbReference>
<sequence>MTRPLTGDLLAELLAMLPGDRAFSSAEADDLSVSSGQRRLLVGKGLLRRPLPGVLHVAALPDTLDLRLQCLALVVPADCVVTDRTAAWAWVGERALAPGDHRRTPRASVFAPPGRRLRNDLTDSGERRLLDRDVVDLGGLRVTKPLRTACDQGRLLTADQGLAAMDSLATLRCFDVPELVEELDRFKGYRGIVQARQWAPWVDGGSDSPFESIARKRWIEAGLPRPQCQVPEVAPDGGEYFIDVGLPGELFGCEYFGEEFHGVDDEPADGARLEWLRTTRRWSLVVARRDNVVGPRQDLEQLLRLEWQRHRSARPVTP</sequence>
<dbReference type="EMBL" id="JBHMDG010000021">
    <property type="protein sequence ID" value="MFB9314455.1"/>
    <property type="molecule type" value="Genomic_DNA"/>
</dbReference>
<organism evidence="1 2">
    <name type="scientific">Nocardioides plantarum</name>
    <dbReference type="NCBI Taxonomy" id="29299"/>
    <lineage>
        <taxon>Bacteria</taxon>
        <taxon>Bacillati</taxon>
        <taxon>Actinomycetota</taxon>
        <taxon>Actinomycetes</taxon>
        <taxon>Propionibacteriales</taxon>
        <taxon>Nocardioidaceae</taxon>
        <taxon>Nocardioides</taxon>
    </lineage>
</organism>
<accession>A0ABV5KCM4</accession>
<dbReference type="RefSeq" id="WP_140010120.1">
    <property type="nucleotide sequence ID" value="NZ_JBHMDG010000021.1"/>
</dbReference>
<evidence type="ECO:0008006" key="3">
    <source>
        <dbReference type="Google" id="ProtNLM"/>
    </source>
</evidence>
<protein>
    <recommendedName>
        <fullName evidence="3">Transcriptional regulator, AbiEi antitoxin, Type IV TA system</fullName>
    </recommendedName>
</protein>
<evidence type="ECO:0000313" key="2">
    <source>
        <dbReference type="Proteomes" id="UP001589750"/>
    </source>
</evidence>
<evidence type="ECO:0000313" key="1">
    <source>
        <dbReference type="EMBL" id="MFB9314455.1"/>
    </source>
</evidence>